<accession>A0ABT4UNI4</accession>
<evidence type="ECO:0000256" key="1">
    <source>
        <dbReference type="ARBA" id="ARBA00007198"/>
    </source>
</evidence>
<dbReference type="PROSITE" id="PS51353">
    <property type="entry name" value="ARSC"/>
    <property type="match status" value="1"/>
</dbReference>
<evidence type="ECO:0000256" key="2">
    <source>
        <dbReference type="PROSITE-ProRule" id="PRU01282"/>
    </source>
</evidence>
<dbReference type="Proteomes" id="UP001210231">
    <property type="component" value="Unassembled WGS sequence"/>
</dbReference>
<organism evidence="3 4">
    <name type="scientific">Polluticaenibacter yanchengensis</name>
    <dbReference type="NCBI Taxonomy" id="3014562"/>
    <lineage>
        <taxon>Bacteria</taxon>
        <taxon>Pseudomonadati</taxon>
        <taxon>Bacteroidota</taxon>
        <taxon>Chitinophagia</taxon>
        <taxon>Chitinophagales</taxon>
        <taxon>Chitinophagaceae</taxon>
        <taxon>Polluticaenibacter</taxon>
    </lineage>
</organism>
<reference evidence="3 4" key="1">
    <citation type="submission" date="2022-12" db="EMBL/GenBank/DDBJ databases">
        <title>Chitinophagaceae gen. sp. nov., a new member of the family Chitinophagaceae, isolated from soil in a chemical factory.</title>
        <authorList>
            <person name="Ke Z."/>
        </authorList>
    </citation>
    <scope>NUCLEOTIDE SEQUENCE [LARGE SCALE GENOMIC DNA]</scope>
    <source>
        <strain evidence="3 4">LY-5</strain>
    </source>
</reference>
<name>A0ABT4UNI4_9BACT</name>
<dbReference type="InterPro" id="IPR036249">
    <property type="entry name" value="Thioredoxin-like_sf"/>
</dbReference>
<dbReference type="PANTHER" id="PTHR30041">
    <property type="entry name" value="ARSENATE REDUCTASE"/>
    <property type="match status" value="1"/>
</dbReference>
<dbReference type="PANTHER" id="PTHR30041:SF8">
    <property type="entry name" value="PROTEIN YFFB"/>
    <property type="match status" value="1"/>
</dbReference>
<dbReference type="InterPro" id="IPR006504">
    <property type="entry name" value="Tscrpt_reg_Spx/MgsR"/>
</dbReference>
<dbReference type="EMBL" id="JAQGEF010000029">
    <property type="protein sequence ID" value="MDA3616402.1"/>
    <property type="molecule type" value="Genomic_DNA"/>
</dbReference>
<evidence type="ECO:0000313" key="4">
    <source>
        <dbReference type="Proteomes" id="UP001210231"/>
    </source>
</evidence>
<dbReference type="Gene3D" id="3.40.30.10">
    <property type="entry name" value="Glutaredoxin"/>
    <property type="match status" value="1"/>
</dbReference>
<proteinExistence type="inferred from homology"/>
<dbReference type="Pfam" id="PF03960">
    <property type="entry name" value="ArsC"/>
    <property type="match status" value="1"/>
</dbReference>
<protein>
    <submittedName>
        <fullName evidence="3">Spx/MgsR family RNA polymerase-binding regulatory protein</fullName>
    </submittedName>
</protein>
<sequence>MITVYGIPNCDSVKKGLKLLESNNVAFQFHNFKKDGLDAKTVKNWLKTVSLQELINKKGTTYRALPDEEKLKADDKKAAVELALANTSIIKRPVIDWGNGKITVGYCDGLLQNQ</sequence>
<keyword evidence="4" id="KW-1185">Reference proteome</keyword>
<dbReference type="SUPFAM" id="SSF52833">
    <property type="entry name" value="Thioredoxin-like"/>
    <property type="match status" value="1"/>
</dbReference>
<dbReference type="InterPro" id="IPR006660">
    <property type="entry name" value="Arsenate_reductase-like"/>
</dbReference>
<gene>
    <name evidence="3" type="ORF">O3P16_16435</name>
</gene>
<evidence type="ECO:0000313" key="3">
    <source>
        <dbReference type="EMBL" id="MDA3616402.1"/>
    </source>
</evidence>
<dbReference type="RefSeq" id="WP_407032731.1">
    <property type="nucleotide sequence ID" value="NZ_JAQGEF010000029.1"/>
</dbReference>
<comment type="caution">
    <text evidence="3">The sequence shown here is derived from an EMBL/GenBank/DDBJ whole genome shotgun (WGS) entry which is preliminary data.</text>
</comment>
<dbReference type="NCBIfam" id="TIGR01617">
    <property type="entry name" value="arsC_related"/>
    <property type="match status" value="1"/>
</dbReference>
<comment type="similarity">
    <text evidence="1 2">Belongs to the ArsC family.</text>
</comment>